<keyword evidence="2" id="KW-0805">Transcription regulation</keyword>
<keyword evidence="9" id="KW-1185">Reference proteome</keyword>
<sequence length="231" mass="23761">MPATELGGVLGSHTHTPVYPGLLLGLCNEASGQEIMDMSCSNKDFSHHYMDYITCIKTDAVSAVIRDDEKARLQGLLHYGVGGTVTAASSSAHHHLAAPVHAAYDAAGTAANAMLPITTAEASNNDDDGTNSALADQLQAAGMLDAGLLVGGPPPATVLVAVASRDAAATCARTTSYSFPAMMHLNVRMFGEAAVLLRNSGEPVPVDPSGVTVEPLQQGALYYVLATEGAV</sequence>
<dbReference type="GO" id="GO:0003677">
    <property type="term" value="F:DNA binding"/>
    <property type="evidence" value="ECO:0007669"/>
    <property type="project" value="UniProtKB-KW"/>
</dbReference>
<keyword evidence="1" id="KW-0217">Developmental protein</keyword>
<keyword evidence="6" id="KW-0539">Nucleus</keyword>
<evidence type="ECO:0000256" key="2">
    <source>
        <dbReference type="ARBA" id="ARBA00023015"/>
    </source>
</evidence>
<dbReference type="Proteomes" id="UP000729402">
    <property type="component" value="Unassembled WGS sequence"/>
</dbReference>
<dbReference type="GO" id="GO:0003700">
    <property type="term" value="F:DNA-binding transcription factor activity"/>
    <property type="evidence" value="ECO:0007669"/>
    <property type="project" value="InterPro"/>
</dbReference>
<dbReference type="GO" id="GO:0050793">
    <property type="term" value="P:regulation of developmental process"/>
    <property type="evidence" value="ECO:0007669"/>
    <property type="project" value="InterPro"/>
</dbReference>
<reference evidence="8" key="2">
    <citation type="submission" date="2021-02" db="EMBL/GenBank/DDBJ databases">
        <authorList>
            <person name="Kimball J.A."/>
            <person name="Haas M.W."/>
            <person name="Macchietto M."/>
            <person name="Kono T."/>
            <person name="Duquette J."/>
            <person name="Shao M."/>
        </authorList>
    </citation>
    <scope>NUCLEOTIDE SEQUENCE</scope>
    <source>
        <tissue evidence="8">Fresh leaf tissue</tissue>
    </source>
</reference>
<dbReference type="PANTHER" id="PTHR47288:SF2">
    <property type="entry name" value="WUSCHEL-RELATED HOMEOBOX 12"/>
    <property type="match status" value="1"/>
</dbReference>
<evidence type="ECO:0000313" key="9">
    <source>
        <dbReference type="Proteomes" id="UP000729402"/>
    </source>
</evidence>
<evidence type="ECO:0000256" key="3">
    <source>
        <dbReference type="ARBA" id="ARBA00023125"/>
    </source>
</evidence>
<evidence type="ECO:0000256" key="6">
    <source>
        <dbReference type="ARBA" id="ARBA00023242"/>
    </source>
</evidence>
<evidence type="ECO:0000256" key="7">
    <source>
        <dbReference type="ARBA" id="ARBA00024040"/>
    </source>
</evidence>
<name>A0A8J5WAN4_ZIZPA</name>
<keyword evidence="5" id="KW-0804">Transcription</keyword>
<keyword evidence="4" id="KW-0371">Homeobox</keyword>
<dbReference type="PANTHER" id="PTHR47288">
    <property type="entry name" value="WUSCHEL-RELATED HOMEOBOX 9"/>
    <property type="match status" value="1"/>
</dbReference>
<organism evidence="8 9">
    <name type="scientific">Zizania palustris</name>
    <name type="common">Northern wild rice</name>
    <dbReference type="NCBI Taxonomy" id="103762"/>
    <lineage>
        <taxon>Eukaryota</taxon>
        <taxon>Viridiplantae</taxon>
        <taxon>Streptophyta</taxon>
        <taxon>Embryophyta</taxon>
        <taxon>Tracheophyta</taxon>
        <taxon>Spermatophyta</taxon>
        <taxon>Magnoliopsida</taxon>
        <taxon>Liliopsida</taxon>
        <taxon>Poales</taxon>
        <taxon>Poaceae</taxon>
        <taxon>BOP clade</taxon>
        <taxon>Oryzoideae</taxon>
        <taxon>Oryzeae</taxon>
        <taxon>Zizaniinae</taxon>
        <taxon>Zizania</taxon>
    </lineage>
</organism>
<comment type="caution">
    <text evidence="8">The sequence shown here is derived from an EMBL/GenBank/DDBJ whole genome shotgun (WGS) entry which is preliminary data.</text>
</comment>
<evidence type="ECO:0000313" key="8">
    <source>
        <dbReference type="EMBL" id="KAG8086431.1"/>
    </source>
</evidence>
<keyword evidence="3" id="KW-0238">DNA-binding</keyword>
<evidence type="ECO:0000256" key="4">
    <source>
        <dbReference type="ARBA" id="ARBA00023155"/>
    </source>
</evidence>
<dbReference type="OrthoDB" id="1935198at2759"/>
<protein>
    <submittedName>
        <fullName evidence="8">Uncharacterized protein</fullName>
    </submittedName>
</protein>
<gene>
    <name evidence="8" type="ORF">GUJ93_ZPchr0010g10652</name>
</gene>
<accession>A0A8J5WAN4</accession>
<dbReference type="AlphaFoldDB" id="A0A8J5WAN4"/>
<comment type="similarity">
    <text evidence="7">Belongs to the WUS homeobox family.</text>
</comment>
<evidence type="ECO:0000256" key="5">
    <source>
        <dbReference type="ARBA" id="ARBA00023163"/>
    </source>
</evidence>
<dbReference type="EMBL" id="JAAALK010000082">
    <property type="protein sequence ID" value="KAG8086431.1"/>
    <property type="molecule type" value="Genomic_DNA"/>
</dbReference>
<reference evidence="8" key="1">
    <citation type="journal article" date="2021" name="bioRxiv">
        <title>Whole Genome Assembly and Annotation of Northern Wild Rice, Zizania palustris L., Supports a Whole Genome Duplication in the Zizania Genus.</title>
        <authorList>
            <person name="Haas M."/>
            <person name="Kono T."/>
            <person name="Macchietto M."/>
            <person name="Millas R."/>
            <person name="McGilp L."/>
            <person name="Shao M."/>
            <person name="Duquette J."/>
            <person name="Hirsch C.N."/>
            <person name="Kimball J."/>
        </authorList>
    </citation>
    <scope>NUCLEOTIDE SEQUENCE</scope>
    <source>
        <tissue evidence="8">Fresh leaf tissue</tissue>
    </source>
</reference>
<dbReference type="InterPro" id="IPR044557">
    <property type="entry name" value="WOX8/9-like"/>
</dbReference>
<evidence type="ECO:0000256" key="1">
    <source>
        <dbReference type="ARBA" id="ARBA00022473"/>
    </source>
</evidence>
<proteinExistence type="inferred from homology"/>